<accession>A0A433TY49</accession>
<keyword evidence="3" id="KW-1185">Reference proteome</keyword>
<feature type="non-terminal residue" evidence="2">
    <location>
        <position position="1"/>
    </location>
</feature>
<evidence type="ECO:0000313" key="2">
    <source>
        <dbReference type="EMBL" id="RUS86524.1"/>
    </source>
</evidence>
<evidence type="ECO:0000256" key="1">
    <source>
        <dbReference type="SAM" id="MobiDB-lite"/>
    </source>
</evidence>
<dbReference type="EMBL" id="RQTK01000136">
    <property type="protein sequence ID" value="RUS86524.1"/>
    <property type="molecule type" value="Genomic_DNA"/>
</dbReference>
<dbReference type="GO" id="GO:0051321">
    <property type="term" value="P:meiotic cell cycle"/>
    <property type="evidence" value="ECO:0007669"/>
    <property type="project" value="InterPro"/>
</dbReference>
<feature type="region of interest" description="Disordered" evidence="1">
    <location>
        <begin position="194"/>
        <end position="234"/>
    </location>
</feature>
<dbReference type="Proteomes" id="UP000271974">
    <property type="component" value="Unassembled WGS sequence"/>
</dbReference>
<proteinExistence type="predicted"/>
<name>A0A433TY49_ELYCH</name>
<evidence type="ECO:0000313" key="3">
    <source>
        <dbReference type="Proteomes" id="UP000271974"/>
    </source>
</evidence>
<feature type="compositionally biased region" description="Acidic residues" evidence="1">
    <location>
        <begin position="219"/>
        <end position="234"/>
    </location>
</feature>
<dbReference type="AlphaFoldDB" id="A0A433TY49"/>
<feature type="compositionally biased region" description="Basic and acidic residues" evidence="1">
    <location>
        <begin position="133"/>
        <end position="158"/>
    </location>
</feature>
<sequence>DDKDVTALAASIADLALHTRQARTAQWVALQMADKGNLALCDADTCLNIDNLDLSPYTKCAGGLTVLNKKNSAGEDREVSNAGFKVSVDADVKSREDDDFVADQKHGSGDCQGNSGVNDDVMFSAVTANVTEDVPRQSTDRDQARTGGGGDHHENLVQGVRDDFVSVTSESTGHGSDTVEANVNFFIREGLDKLSTENNDDEDQTDCDQTQVCQKSEDAGEDGDDEEEKEGEDC</sequence>
<organism evidence="2 3">
    <name type="scientific">Elysia chlorotica</name>
    <name type="common">Eastern emerald elysia</name>
    <name type="synonym">Sea slug</name>
    <dbReference type="NCBI Taxonomy" id="188477"/>
    <lineage>
        <taxon>Eukaryota</taxon>
        <taxon>Metazoa</taxon>
        <taxon>Spiralia</taxon>
        <taxon>Lophotrochozoa</taxon>
        <taxon>Mollusca</taxon>
        <taxon>Gastropoda</taxon>
        <taxon>Heterobranchia</taxon>
        <taxon>Euthyneura</taxon>
        <taxon>Panpulmonata</taxon>
        <taxon>Sacoglossa</taxon>
        <taxon>Placobranchoidea</taxon>
        <taxon>Plakobranchidae</taxon>
        <taxon>Elysia</taxon>
    </lineage>
</organism>
<gene>
    <name evidence="2" type="ORF">EGW08_005716</name>
</gene>
<comment type="caution">
    <text evidence="2">The sequence shown here is derived from an EMBL/GenBank/DDBJ whole genome shotgun (WGS) entry which is preliminary data.</text>
</comment>
<protein>
    <submittedName>
        <fullName evidence="2">Uncharacterized protein</fullName>
    </submittedName>
</protein>
<dbReference type="Pfam" id="PF15189">
    <property type="entry name" value="MEIOC"/>
    <property type="match status" value="1"/>
</dbReference>
<feature type="region of interest" description="Disordered" evidence="1">
    <location>
        <begin position="130"/>
        <end position="158"/>
    </location>
</feature>
<reference evidence="2 3" key="1">
    <citation type="submission" date="2019-01" db="EMBL/GenBank/DDBJ databases">
        <title>A draft genome assembly of the solar-powered sea slug Elysia chlorotica.</title>
        <authorList>
            <person name="Cai H."/>
            <person name="Li Q."/>
            <person name="Fang X."/>
            <person name="Li J."/>
            <person name="Curtis N.E."/>
            <person name="Altenburger A."/>
            <person name="Shibata T."/>
            <person name="Feng M."/>
            <person name="Maeda T."/>
            <person name="Schwartz J.A."/>
            <person name="Shigenobu S."/>
            <person name="Lundholm N."/>
            <person name="Nishiyama T."/>
            <person name="Yang H."/>
            <person name="Hasebe M."/>
            <person name="Li S."/>
            <person name="Pierce S.K."/>
            <person name="Wang J."/>
        </authorList>
    </citation>
    <scope>NUCLEOTIDE SEQUENCE [LARGE SCALE GENOMIC DNA]</scope>
    <source>
        <strain evidence="2">EC2010</strain>
        <tissue evidence="2">Whole organism of an adult</tissue>
    </source>
</reference>
<dbReference type="InterPro" id="IPR027963">
    <property type="entry name" value="MEIOC"/>
</dbReference>